<feature type="compositionally biased region" description="Polar residues" evidence="1">
    <location>
        <begin position="1247"/>
        <end position="1259"/>
    </location>
</feature>
<feature type="region of interest" description="Disordered" evidence="1">
    <location>
        <begin position="1757"/>
        <end position="1823"/>
    </location>
</feature>
<evidence type="ECO:0000256" key="1">
    <source>
        <dbReference type="SAM" id="MobiDB-lite"/>
    </source>
</evidence>
<feature type="compositionally biased region" description="Low complexity" evidence="1">
    <location>
        <begin position="851"/>
        <end position="869"/>
    </location>
</feature>
<protein>
    <submittedName>
        <fullName evidence="2">Uncharacterized protein</fullName>
    </submittedName>
</protein>
<feature type="region of interest" description="Disordered" evidence="1">
    <location>
        <begin position="1607"/>
        <end position="1633"/>
    </location>
</feature>
<feature type="region of interest" description="Disordered" evidence="1">
    <location>
        <begin position="1241"/>
        <end position="1262"/>
    </location>
</feature>
<feature type="region of interest" description="Disordered" evidence="1">
    <location>
        <begin position="939"/>
        <end position="987"/>
    </location>
</feature>
<comment type="caution">
    <text evidence="2">The sequence shown here is derived from an EMBL/GenBank/DDBJ whole genome shotgun (WGS) entry which is preliminary data.</text>
</comment>
<feature type="compositionally biased region" description="Polar residues" evidence="1">
    <location>
        <begin position="972"/>
        <end position="987"/>
    </location>
</feature>
<feature type="region of interest" description="Disordered" evidence="1">
    <location>
        <begin position="604"/>
        <end position="641"/>
    </location>
</feature>
<proteinExistence type="predicted"/>
<evidence type="ECO:0000313" key="3">
    <source>
        <dbReference type="Proteomes" id="UP001151516"/>
    </source>
</evidence>
<feature type="compositionally biased region" description="Low complexity" evidence="1">
    <location>
        <begin position="632"/>
        <end position="641"/>
    </location>
</feature>
<dbReference type="Proteomes" id="UP001151516">
    <property type="component" value="Unassembled WGS sequence"/>
</dbReference>
<feature type="compositionally biased region" description="Pro residues" evidence="1">
    <location>
        <begin position="158"/>
        <end position="167"/>
    </location>
</feature>
<feature type="compositionally biased region" description="Low complexity" evidence="1">
    <location>
        <begin position="67"/>
        <end position="76"/>
    </location>
</feature>
<feature type="region of interest" description="Disordered" evidence="1">
    <location>
        <begin position="1"/>
        <end position="137"/>
    </location>
</feature>
<feature type="compositionally biased region" description="Pro residues" evidence="1">
    <location>
        <begin position="1777"/>
        <end position="1787"/>
    </location>
</feature>
<sequence length="1877" mass="200380">MSSDQYAYTTGPPPLDAHGAGGRHQAHTHVQYPAAGMSTAPQQQQRRRLSNAPSDGTTEGRSHAAARRTAALADYDATSEDEIESLKRDMSSDVWALQRQRMRREQLNNNRQRPPGSTTESPSSPRTQDTSPVARGKVAALSHYQRPTGLALHRQEISPPPPLAPPHLPEHAGQPGWPAYTEVSSGPIESAAPSSPHGYSAYVYPATGSPQQPYAQVVYAHQPHYAHHQQHHFQASPPHQLHAQTTQAYSAAVAAAAAYAAQAPAPAYVHGRQLTTAPPLPPIVDATSVSRDYSVPPPGYAIDAPHYFPKLWPSAGGYPIAAPNVDSSGRYESASVQSNDQISVSLTDASGYSQQQPQPQQHRPQHATNPFANAIAAAALSQGYTGGSSASTDHHGRPLPEQVGTYPAQHQPRYPRHQQQSPPPPMATAHSPLHQAAGSPPMEQKRIHAHVVAAETGLPVAAYSSSGTSVARAADHVTDMGSIPAYHAYTSRAQQQHHQPLPVAAARVSPPMQEMQEHNSTLADPTTLAAFGRLSPPAPYPALSGPIGAGAKAPSAIAIQSLLNSPLEDTFAGVAGDADRCSSADSGSDAAAIHEHIAKENARFRQHGSVSGQLPIPPHIAPSVPTAHHHNSSPNSRSSYHSAGYSVWHGRADTVNLDFATAHQSLSSTDDPAAAGGGLGLSMANEIQRQHPVHLPNAPLPTIPASYTYAANAAATAFAASAIASLPPPNHSDDYQYRYYKPENKRDSKPISVLVQVSDGSREGSVNGVEDDDAPALSLPDSNDQLQLEVHEPSCPPLPEPIAEETEDEMLSGDAIVKTPLSRKGTNESLDNVLEYYRTHSSEVLDKRASSTELAPPASEAEAQQQLESSPDDDALFALPSHGMPQQANMTNKPDSLFDAGFQSPLSLTGGSHMAVAAAATESTSSAPVQKRQQYHYDGWPESHYSSPGTARPPAESSVFGTRPHTREQTPEADSSVQASSYDSPPSQAVVEMHDNEQLLSARHWHIDVGDSYMADMDMYGPHAAPNPWQQRPVLPMYHHSDVYEALDQLPEPEALELPPTTAAEAAHRVVDDDGESVVQMEMIDGISELSDMLDMSMTHDSDYGYSNSNSSTDSFGEPIEHETGILAKSLGPQMQNIAALTDMSESVSRLADGFSRTALAPVMVIHQLSTQHGPQTPMHSYFSRVAPPPGTVNGQRLSVMASNPPDGAAQRLAELGGGGHRDMLPDSYSSLAQEVGSVSADALHSGRTNASTLTTSTSPEEHAPITAVAAVTGSRAREAVALVSAVGTSTAPTAVSAATDTAQAASTAVTATNNLPLEIMELAGELEISLAREQEDYYSDNVSQANLDPMILQNLGKAVHQQCLLQRQHLQRRKSNMHLGLAAGGGNSSSDEHGVPPASDVAYDDYELALKAMLLEVSHYFVQSGLNQVFPFSAKWVDWLTRHPDRPFPWRKDPEDDDETNRDSSNNGGGGGRDGVDDDSDSHSDASSFGEEPPALSRPLPPEDVLSKATIPMSMRRPVLVKDFVSQEKRKGINAHWQYYSVINQITVVASGIHRRLVADEAEADHSSVAHQLAALYQFLGGDFKKFKPDIESIFETIKQSLCTKSAAPVGKPGQESASDGELDATEAGVGQLAPPQPRVLDAKCVSVLREMMASIIAEALYSTSKVAAVGVREHPPPNTPTTGIRANKQAASIAQSQTQQTAADGPILVREAGYAISTLKGLPTQPIVRYLAKEMRVANGERRRRGLAHNLSRNNSMGHMRHHHHQFPYQTQQQPPLPPLPPMPAVAPAAAPQAAPPNHNAYHSGSSASSANPAPGAAHDGLTFEHNRERRNNSHWQPPMLKQEAAVLQTILSADEALVQQTPLATTMAAAADLS</sequence>
<evidence type="ECO:0000313" key="2">
    <source>
        <dbReference type="EMBL" id="KAJ2685426.1"/>
    </source>
</evidence>
<feature type="region of interest" description="Disordered" evidence="1">
    <location>
        <begin position="1380"/>
        <end position="1399"/>
    </location>
</feature>
<feature type="region of interest" description="Disordered" evidence="1">
    <location>
        <begin position="842"/>
        <end position="897"/>
    </location>
</feature>
<feature type="compositionally biased region" description="Low complexity" evidence="1">
    <location>
        <begin position="1788"/>
        <end position="1821"/>
    </location>
</feature>
<name>A0A9W8GG96_9FUNG</name>
<feature type="compositionally biased region" description="Low complexity" evidence="1">
    <location>
        <begin position="114"/>
        <end position="127"/>
    </location>
</feature>
<feature type="compositionally biased region" description="Polar residues" evidence="1">
    <location>
        <begin position="884"/>
        <end position="894"/>
    </location>
</feature>
<gene>
    <name evidence="2" type="ORF">IWW39_004282</name>
</gene>
<dbReference type="OrthoDB" id="533331at2759"/>
<feature type="compositionally biased region" description="Low complexity" evidence="1">
    <location>
        <begin position="407"/>
        <end position="420"/>
    </location>
</feature>
<organism evidence="2 3">
    <name type="scientific">Coemansia spiralis</name>
    <dbReference type="NCBI Taxonomy" id="417178"/>
    <lineage>
        <taxon>Eukaryota</taxon>
        <taxon>Fungi</taxon>
        <taxon>Fungi incertae sedis</taxon>
        <taxon>Zoopagomycota</taxon>
        <taxon>Kickxellomycotina</taxon>
        <taxon>Kickxellomycetes</taxon>
        <taxon>Kickxellales</taxon>
        <taxon>Kickxellaceae</taxon>
        <taxon>Coemansia</taxon>
    </lineage>
</organism>
<dbReference type="EMBL" id="JANBTX010000154">
    <property type="protein sequence ID" value="KAJ2685426.1"/>
    <property type="molecule type" value="Genomic_DNA"/>
</dbReference>
<feature type="region of interest" description="Disordered" evidence="1">
    <location>
        <begin position="154"/>
        <end position="195"/>
    </location>
</feature>
<accession>A0A9W8GG96</accession>
<feature type="region of interest" description="Disordered" evidence="1">
    <location>
        <begin position="1447"/>
        <end position="1505"/>
    </location>
</feature>
<feature type="region of interest" description="Disordered" evidence="1">
    <location>
        <begin position="383"/>
        <end position="442"/>
    </location>
</feature>
<reference evidence="2" key="1">
    <citation type="submission" date="2022-07" db="EMBL/GenBank/DDBJ databases">
        <title>Phylogenomic reconstructions and comparative analyses of Kickxellomycotina fungi.</title>
        <authorList>
            <person name="Reynolds N.K."/>
            <person name="Stajich J.E."/>
            <person name="Barry K."/>
            <person name="Grigoriev I.V."/>
            <person name="Crous P."/>
            <person name="Smith M.E."/>
        </authorList>
    </citation>
    <scope>NUCLEOTIDE SEQUENCE</scope>
    <source>
        <strain evidence="2">CBS 109367</strain>
    </source>
</reference>
<keyword evidence="3" id="KW-1185">Reference proteome</keyword>